<reference evidence="2" key="1">
    <citation type="journal article" date="2014" name="Int. J. Syst. Evol. Microbiol.">
        <title>Complete genome sequence of Corynebacterium casei LMG S-19264T (=DSM 44701T), isolated from a smear-ripened cheese.</title>
        <authorList>
            <consortium name="US DOE Joint Genome Institute (JGI-PGF)"/>
            <person name="Walter F."/>
            <person name="Albersmeier A."/>
            <person name="Kalinowski J."/>
            <person name="Ruckert C."/>
        </authorList>
    </citation>
    <scope>NUCLEOTIDE SEQUENCE</scope>
    <source>
        <strain evidence="2">VKM B-2222</strain>
    </source>
</reference>
<dbReference type="EMBL" id="BSFH01000017">
    <property type="protein sequence ID" value="GLK63429.1"/>
    <property type="molecule type" value="Genomic_DNA"/>
</dbReference>
<evidence type="ECO:0008006" key="4">
    <source>
        <dbReference type="Google" id="ProtNLM"/>
    </source>
</evidence>
<dbReference type="PROSITE" id="PS51257">
    <property type="entry name" value="PROKAR_LIPOPROTEIN"/>
    <property type="match status" value="1"/>
</dbReference>
<evidence type="ECO:0000256" key="1">
    <source>
        <dbReference type="SAM" id="MobiDB-lite"/>
    </source>
</evidence>
<feature type="region of interest" description="Disordered" evidence="1">
    <location>
        <begin position="87"/>
        <end position="111"/>
    </location>
</feature>
<keyword evidence="3" id="KW-1185">Reference proteome</keyword>
<evidence type="ECO:0000313" key="2">
    <source>
        <dbReference type="EMBL" id="GLK63429.1"/>
    </source>
</evidence>
<feature type="compositionally biased region" description="Low complexity" evidence="1">
    <location>
        <begin position="90"/>
        <end position="100"/>
    </location>
</feature>
<protein>
    <recommendedName>
        <fullName evidence="4">Lipoprotein</fullName>
    </recommendedName>
</protein>
<organism evidence="2 3">
    <name type="scientific">Paracoccus kondratievae</name>
    <dbReference type="NCBI Taxonomy" id="135740"/>
    <lineage>
        <taxon>Bacteria</taxon>
        <taxon>Pseudomonadati</taxon>
        <taxon>Pseudomonadota</taxon>
        <taxon>Alphaproteobacteria</taxon>
        <taxon>Rhodobacterales</taxon>
        <taxon>Paracoccaceae</taxon>
        <taxon>Paracoccus</taxon>
    </lineage>
</organism>
<accession>A0AAD3NX60</accession>
<proteinExistence type="predicted"/>
<reference evidence="2" key="2">
    <citation type="submission" date="2023-01" db="EMBL/GenBank/DDBJ databases">
        <authorList>
            <person name="Sun Q."/>
            <person name="Evtushenko L."/>
        </authorList>
    </citation>
    <scope>NUCLEOTIDE SEQUENCE</scope>
    <source>
        <strain evidence="2">VKM B-2222</strain>
    </source>
</reference>
<dbReference type="Proteomes" id="UP001143349">
    <property type="component" value="Unassembled WGS sequence"/>
</dbReference>
<gene>
    <name evidence="2" type="ORF">GCM10017635_08990</name>
</gene>
<evidence type="ECO:0000313" key="3">
    <source>
        <dbReference type="Proteomes" id="UP001143349"/>
    </source>
</evidence>
<sequence length="111" mass="11330">MVRIWGALALAMLAGCGDGGDDYPKLMPTDQVLAPPALPGHAADAARDPTSVSDALNARSQALAGRAGVTPVANDADLQRRADALRARARALSQQSLSADCPEGSPNCPPN</sequence>
<dbReference type="RefSeq" id="WP_010394790.1">
    <property type="nucleotide sequence ID" value="NZ_BSFH01000017.1"/>
</dbReference>
<name>A0AAD3NX60_9RHOB</name>
<dbReference type="AlphaFoldDB" id="A0AAD3NX60"/>
<comment type="caution">
    <text evidence="2">The sequence shown here is derived from an EMBL/GenBank/DDBJ whole genome shotgun (WGS) entry which is preliminary data.</text>
</comment>